<feature type="domain" description="HTH cro/C1-type" evidence="5">
    <location>
        <begin position="147"/>
        <end position="205"/>
    </location>
</feature>
<organism evidence="6">
    <name type="scientific">Fervidicoccus fontis</name>
    <dbReference type="NCBI Taxonomy" id="683846"/>
    <lineage>
        <taxon>Archaea</taxon>
        <taxon>Thermoproteota</taxon>
        <taxon>Thermoprotei</taxon>
        <taxon>Fervidicoccales</taxon>
        <taxon>Fervidicoccaceae</taxon>
        <taxon>Fervidicoccus</taxon>
    </lineage>
</organism>
<dbReference type="InterPro" id="IPR001387">
    <property type="entry name" value="Cro/C1-type_HTH"/>
</dbReference>
<evidence type="ECO:0000259" key="5">
    <source>
        <dbReference type="PROSITE" id="PS50943"/>
    </source>
</evidence>
<reference evidence="6" key="1">
    <citation type="journal article" date="2020" name="mSystems">
        <title>Genome- and Community-Level Interaction Insights into Carbon Utilization and Element Cycling Functions of Hydrothermarchaeota in Hydrothermal Sediment.</title>
        <authorList>
            <person name="Zhou Z."/>
            <person name="Liu Y."/>
            <person name="Xu W."/>
            <person name="Pan J."/>
            <person name="Luo Z.H."/>
            <person name="Li M."/>
        </authorList>
    </citation>
    <scope>NUCLEOTIDE SEQUENCE [LARGE SCALE GENOMIC DNA]</scope>
    <source>
        <strain evidence="6">SpSt-1259</strain>
    </source>
</reference>
<dbReference type="Pfam" id="PF01381">
    <property type="entry name" value="HTH_3"/>
    <property type="match status" value="1"/>
</dbReference>
<protein>
    <recommendedName>
        <fullName evidence="4">Putative HTH-type transcriptional regulatory protein ENO36_02355</fullName>
    </recommendedName>
</protein>
<proteinExistence type="inferred from homology"/>
<dbReference type="AlphaFoldDB" id="A0A7C2UJC8"/>
<dbReference type="SUPFAM" id="SSF47413">
    <property type="entry name" value="lambda repressor-like DNA-binding domains"/>
    <property type="match status" value="1"/>
</dbReference>
<keyword evidence="3 4" id="KW-0804">Transcription</keyword>
<dbReference type="GO" id="GO:0003700">
    <property type="term" value="F:DNA-binding transcription factor activity"/>
    <property type="evidence" value="ECO:0007669"/>
    <property type="project" value="UniProtKB-UniRule"/>
</dbReference>
<sequence length="323" mass="37355">MKLSEKASSRLLSEIFEEVHNELKRTDFKYVKIEKPEKAEKRSIDIIAWSRGNNRKRIHLKITIDSQLINRDELRDLKGMSKASGSKPLIISEFERRIDLHDEVIYMKDDVPVINPITLSRLLNNSKELYVISKKGEFIVRISGRKMREKREELGYSLGEIAERLGVSRKAIYEYERNSFGVRIDYAEGLLELFGEDIVDPFDIFSHETNIETSQVLSAENKTEKEIYETLREIGADIFSMKKTFFDLAARVGDRGILIGYESSNSPLTIEEKAEEFAKINDLKDLRKIIIVREKLPGKESNEECEVEFLNKENIGSLKKLSL</sequence>
<evidence type="ECO:0000256" key="2">
    <source>
        <dbReference type="ARBA" id="ARBA00023125"/>
    </source>
</evidence>
<dbReference type="Pfam" id="PF26553">
    <property type="entry name" value="PDDEXK_19"/>
    <property type="match status" value="1"/>
</dbReference>
<dbReference type="InterPro" id="IPR010982">
    <property type="entry name" value="Lambda_DNA-bd_dom_sf"/>
</dbReference>
<gene>
    <name evidence="6" type="ORF">ENO36_02355</name>
</gene>
<keyword evidence="1 4" id="KW-0805">Transcription regulation</keyword>
<dbReference type="SMART" id="SM00530">
    <property type="entry name" value="HTH_XRE"/>
    <property type="match status" value="1"/>
</dbReference>
<dbReference type="Gene3D" id="1.10.260.40">
    <property type="entry name" value="lambda repressor-like DNA-binding domains"/>
    <property type="match status" value="1"/>
</dbReference>
<dbReference type="PROSITE" id="PS50943">
    <property type="entry name" value="HTH_CROC1"/>
    <property type="match status" value="1"/>
</dbReference>
<evidence type="ECO:0000256" key="3">
    <source>
        <dbReference type="ARBA" id="ARBA00023163"/>
    </source>
</evidence>
<keyword evidence="2 4" id="KW-0238">DNA-binding</keyword>
<dbReference type="CDD" id="cd00093">
    <property type="entry name" value="HTH_XRE"/>
    <property type="match status" value="1"/>
</dbReference>
<dbReference type="HAMAP" id="MF_00584">
    <property type="entry name" value="HTH_type_cro_C1"/>
    <property type="match status" value="1"/>
</dbReference>
<evidence type="ECO:0000313" key="6">
    <source>
        <dbReference type="EMBL" id="HEU97682.1"/>
    </source>
</evidence>
<dbReference type="EMBL" id="DSFE01000050">
    <property type="protein sequence ID" value="HEU97682.1"/>
    <property type="molecule type" value="Genomic_DNA"/>
</dbReference>
<name>A0A7C2UJC8_9CREN</name>
<dbReference type="InterPro" id="IPR059051">
    <property type="entry name" value="MTH_967_PDDEXK"/>
</dbReference>
<accession>A0A7C2UJC8</accession>
<evidence type="ECO:0000256" key="1">
    <source>
        <dbReference type="ARBA" id="ARBA00023015"/>
    </source>
</evidence>
<comment type="caution">
    <text evidence="6">The sequence shown here is derived from an EMBL/GenBank/DDBJ whole genome shotgun (WGS) entry which is preliminary data.</text>
</comment>
<evidence type="ECO:0000256" key="4">
    <source>
        <dbReference type="HAMAP-Rule" id="MF_00584"/>
    </source>
</evidence>
<dbReference type="GO" id="GO:0003677">
    <property type="term" value="F:DNA binding"/>
    <property type="evidence" value="ECO:0007669"/>
    <property type="project" value="UniProtKB-KW"/>
</dbReference>
<dbReference type="InterPro" id="IPR020886">
    <property type="entry name" value="MTH_967-like"/>
</dbReference>
<dbReference type="Proteomes" id="UP000885664">
    <property type="component" value="Unassembled WGS sequence"/>
</dbReference>